<evidence type="ECO:0000256" key="4">
    <source>
        <dbReference type="ARBA" id="ARBA00022695"/>
    </source>
</evidence>
<dbReference type="GO" id="GO:0003677">
    <property type="term" value="F:DNA binding"/>
    <property type="evidence" value="ECO:0007669"/>
    <property type="project" value="UniProtKB-KW"/>
</dbReference>
<evidence type="ECO:0000256" key="7">
    <source>
        <dbReference type="ARBA" id="ARBA00023125"/>
    </source>
</evidence>
<gene>
    <name evidence="12" type="ordered locus">Bsel_1111</name>
</gene>
<dbReference type="PROSITE" id="PS50044">
    <property type="entry name" value="SIGMA54_3"/>
    <property type="match status" value="1"/>
</dbReference>
<accession>D6Y125</accession>
<reference evidence="12" key="1">
    <citation type="submission" date="2009-10" db="EMBL/GenBank/DDBJ databases">
        <title>Complete sequence of Bacillus selenitireducens MLS10.</title>
        <authorList>
            <consortium name="US DOE Joint Genome Institute"/>
            <person name="Lucas S."/>
            <person name="Copeland A."/>
            <person name="Lapidus A."/>
            <person name="Glavina del Rio T."/>
            <person name="Dalin E."/>
            <person name="Tice H."/>
            <person name="Bruce D."/>
            <person name="Goodwin L."/>
            <person name="Pitluck S."/>
            <person name="Sims D."/>
            <person name="Brettin T."/>
            <person name="Detter J.C."/>
            <person name="Han C."/>
            <person name="Larimer F."/>
            <person name="Land M."/>
            <person name="Hauser L."/>
            <person name="Kyrpides N."/>
            <person name="Ovchinnikova G."/>
            <person name="Stolz J."/>
        </authorList>
    </citation>
    <scope>NUCLEOTIDE SEQUENCE [LARGE SCALE GENOMIC DNA]</scope>
    <source>
        <strain evidence="12">MLS10</strain>
    </source>
</reference>
<organism evidence="12 13">
    <name type="scientific">Bacillus selenitireducens (strain ATCC 700615 / DSM 15326 / MLS10)</name>
    <dbReference type="NCBI Taxonomy" id="439292"/>
    <lineage>
        <taxon>Bacteria</taxon>
        <taxon>Bacillati</taxon>
        <taxon>Bacillota</taxon>
        <taxon>Bacilli</taxon>
        <taxon>Bacillales</taxon>
        <taxon>Bacillaceae</taxon>
        <taxon>Salisediminibacterium</taxon>
    </lineage>
</organism>
<dbReference type="PROSITE" id="PS00717">
    <property type="entry name" value="SIGMA54_1"/>
    <property type="match status" value="1"/>
</dbReference>
<dbReference type="PANTHER" id="PTHR32248:SF4">
    <property type="entry name" value="RNA POLYMERASE SIGMA-54 FACTOR"/>
    <property type="match status" value="1"/>
</dbReference>
<comment type="similarity">
    <text evidence="1">Belongs to the sigma-54 factor family.</text>
</comment>
<dbReference type="Pfam" id="PF04552">
    <property type="entry name" value="Sigma54_DBD"/>
    <property type="match status" value="1"/>
</dbReference>
<evidence type="ECO:0000256" key="6">
    <source>
        <dbReference type="ARBA" id="ARBA00023082"/>
    </source>
</evidence>
<sequence>MDYGMYQQQSMKLVMTTELRQAITILQFSAQDLTDYLHEQQLENPLIEISDPPMTEEARRRTAEVDMPEPGRMPSGKSGDSDVTALDFLREPEEGLRDHLLHQIRMSEAPEAIRHIMNYLALSLDENGYLEHEIDVYAGELGEEPGDVAKALGELQQLDPPGVGARNLTECLLIQLNGHEARDPLAEAIVRDHLDQLANKQFQKIAKALDVGVEDVEVVSDFLKTLNPKPGAVFHSTPAEYITPDVHVIKTGNELVVKLADGHLPRMTMNREYEQLLQSGGSEVASYMKQKQEQFHWIKRSIQQRQETILNVTKAIVRHQEDFFLRGADYLKPLNLKTIAEEIEVHESTVSRATVKKYAQTPKGLFELKYFFRSGFTGEGDDSADKVKLYLKRLIDEEEKKKPYSDQKIADLLEVKGIQVSRRTVAKYREELSIPSSSKRKRYT</sequence>
<evidence type="ECO:0000313" key="12">
    <source>
        <dbReference type="EMBL" id="ADH98629.1"/>
    </source>
</evidence>
<dbReference type="PRINTS" id="PR00045">
    <property type="entry name" value="SIGMA54FCT"/>
</dbReference>
<feature type="domain" description="RNA polymerase sigma factor 54 core-binding" evidence="11">
    <location>
        <begin position="92"/>
        <end position="273"/>
    </location>
</feature>
<feature type="region of interest" description="Disordered" evidence="9">
    <location>
        <begin position="53"/>
        <end position="83"/>
    </location>
</feature>
<dbReference type="InterPro" id="IPR007046">
    <property type="entry name" value="RNA_pol_sigma_54_core-bd"/>
</dbReference>
<dbReference type="GO" id="GO:0016779">
    <property type="term" value="F:nucleotidyltransferase activity"/>
    <property type="evidence" value="ECO:0007669"/>
    <property type="project" value="UniProtKB-KW"/>
</dbReference>
<dbReference type="Pfam" id="PF00309">
    <property type="entry name" value="Sigma54_AID"/>
    <property type="match status" value="1"/>
</dbReference>
<dbReference type="PIRSF" id="PIRSF000774">
    <property type="entry name" value="RpoN"/>
    <property type="match status" value="1"/>
</dbReference>
<evidence type="ECO:0000259" key="10">
    <source>
        <dbReference type="Pfam" id="PF04552"/>
    </source>
</evidence>
<dbReference type="RefSeq" id="WP_013172053.1">
    <property type="nucleotide sequence ID" value="NC_014219.1"/>
</dbReference>
<dbReference type="PROSITE" id="PS00718">
    <property type="entry name" value="SIGMA54_2"/>
    <property type="match status" value="1"/>
</dbReference>
<evidence type="ECO:0000256" key="9">
    <source>
        <dbReference type="SAM" id="MobiDB-lite"/>
    </source>
</evidence>
<dbReference type="InterPro" id="IPR038709">
    <property type="entry name" value="RpoN_core-bd_sf"/>
</dbReference>
<dbReference type="NCBIfam" id="TIGR02395">
    <property type="entry name" value="rpoN_sigma"/>
    <property type="match status" value="1"/>
</dbReference>
<dbReference type="HOGENOM" id="CLU_020569_1_1_9"/>
<name>D6Y125_BACIE</name>
<evidence type="ECO:0000313" key="13">
    <source>
        <dbReference type="Proteomes" id="UP000000271"/>
    </source>
</evidence>
<dbReference type="eggNOG" id="COG1508">
    <property type="taxonomic scope" value="Bacteria"/>
</dbReference>
<dbReference type="Proteomes" id="UP000000271">
    <property type="component" value="Chromosome"/>
</dbReference>
<dbReference type="EMBL" id="CP001791">
    <property type="protein sequence ID" value="ADH98629.1"/>
    <property type="molecule type" value="Genomic_DNA"/>
</dbReference>
<keyword evidence="7" id="KW-0238">DNA-binding</keyword>
<keyword evidence="6" id="KW-0731">Sigma factor</keyword>
<dbReference type="GO" id="GO:0001216">
    <property type="term" value="F:DNA-binding transcription activator activity"/>
    <property type="evidence" value="ECO:0007669"/>
    <property type="project" value="InterPro"/>
</dbReference>
<protein>
    <submittedName>
        <fullName evidence="12">RNA polymerase, sigma 54 subunit, RpoN</fullName>
    </submittedName>
</protein>
<dbReference type="AlphaFoldDB" id="D6Y125"/>
<dbReference type="KEGG" id="bse:Bsel_1111"/>
<keyword evidence="4" id="KW-0548">Nucleotidyltransferase</keyword>
<dbReference type="Pfam" id="PF04963">
    <property type="entry name" value="Sigma54_CBD"/>
    <property type="match status" value="1"/>
</dbReference>
<dbReference type="GO" id="GO:0016987">
    <property type="term" value="F:sigma factor activity"/>
    <property type="evidence" value="ECO:0007669"/>
    <property type="project" value="UniProtKB-KW"/>
</dbReference>
<keyword evidence="13" id="KW-1185">Reference proteome</keyword>
<feature type="domain" description="RNA polymerase sigma factor 54 DNA-binding" evidence="10">
    <location>
        <begin position="286"/>
        <end position="442"/>
    </location>
</feature>
<dbReference type="GO" id="GO:0006352">
    <property type="term" value="P:DNA-templated transcription initiation"/>
    <property type="evidence" value="ECO:0007669"/>
    <property type="project" value="InterPro"/>
</dbReference>
<keyword evidence="3" id="KW-0808">Transferase</keyword>
<proteinExistence type="inferred from homology"/>
<dbReference type="Gene3D" id="1.10.10.60">
    <property type="entry name" value="Homeodomain-like"/>
    <property type="match status" value="1"/>
</dbReference>
<evidence type="ECO:0000256" key="3">
    <source>
        <dbReference type="ARBA" id="ARBA00022679"/>
    </source>
</evidence>
<evidence type="ECO:0000256" key="1">
    <source>
        <dbReference type="ARBA" id="ARBA00008798"/>
    </source>
</evidence>
<keyword evidence="5" id="KW-0805">Transcription regulation</keyword>
<evidence type="ECO:0000256" key="2">
    <source>
        <dbReference type="ARBA" id="ARBA00022478"/>
    </source>
</evidence>
<dbReference type="STRING" id="439292.Bsel_1111"/>
<evidence type="ECO:0000259" key="11">
    <source>
        <dbReference type="Pfam" id="PF04963"/>
    </source>
</evidence>
<dbReference type="OrthoDB" id="9814402at2"/>
<keyword evidence="2" id="KW-0240">DNA-directed RNA polymerase</keyword>
<dbReference type="InterPro" id="IPR007634">
    <property type="entry name" value="RNA_pol_sigma_54_DNA-bd"/>
</dbReference>
<evidence type="ECO:0000256" key="8">
    <source>
        <dbReference type="ARBA" id="ARBA00023163"/>
    </source>
</evidence>
<keyword evidence="8" id="KW-0804">Transcription</keyword>
<evidence type="ECO:0000256" key="5">
    <source>
        <dbReference type="ARBA" id="ARBA00023015"/>
    </source>
</evidence>
<dbReference type="PANTHER" id="PTHR32248">
    <property type="entry name" value="RNA POLYMERASE SIGMA-54 FACTOR"/>
    <property type="match status" value="1"/>
</dbReference>
<dbReference type="InterPro" id="IPR000394">
    <property type="entry name" value="RNA_pol_sigma_54"/>
</dbReference>
<dbReference type="Gene3D" id="1.10.10.1330">
    <property type="entry name" value="RNA polymerase sigma-54 factor, core-binding domain"/>
    <property type="match status" value="1"/>
</dbReference>
<dbReference type="GO" id="GO:0000428">
    <property type="term" value="C:DNA-directed RNA polymerase complex"/>
    <property type="evidence" value="ECO:0007669"/>
    <property type="project" value="UniProtKB-KW"/>
</dbReference>